<feature type="compositionally biased region" description="Basic and acidic residues" evidence="1">
    <location>
        <begin position="104"/>
        <end position="117"/>
    </location>
</feature>
<name>A0ABP7WXV1_9ACTN</name>
<keyword evidence="2" id="KW-0472">Membrane</keyword>
<gene>
    <name evidence="3" type="ORF">GCM10022214_75200</name>
</gene>
<evidence type="ECO:0000313" key="3">
    <source>
        <dbReference type="EMBL" id="GAA4099308.1"/>
    </source>
</evidence>
<organism evidence="3 4">
    <name type="scientific">Actinomadura miaoliensis</name>
    <dbReference type="NCBI Taxonomy" id="430685"/>
    <lineage>
        <taxon>Bacteria</taxon>
        <taxon>Bacillati</taxon>
        <taxon>Actinomycetota</taxon>
        <taxon>Actinomycetes</taxon>
        <taxon>Streptosporangiales</taxon>
        <taxon>Thermomonosporaceae</taxon>
        <taxon>Actinomadura</taxon>
    </lineage>
</organism>
<proteinExistence type="predicted"/>
<dbReference type="EMBL" id="BAAAZG010000059">
    <property type="protein sequence ID" value="GAA4099308.1"/>
    <property type="molecule type" value="Genomic_DNA"/>
</dbReference>
<feature type="region of interest" description="Disordered" evidence="1">
    <location>
        <begin position="76"/>
        <end position="139"/>
    </location>
</feature>
<sequence>MVVLPGAVHIGPEIALWIGPPILVIGILTWMTMTILASSRKIHPDRRCDQSPHWGPVEGGAYHYWPGMYSHSSPDMQFPKDLYPAPERPGRQPPPLNLDGTLAEEPKPREPMAEKPGAEAPEAGEPKAPARHGPKTPSA</sequence>
<evidence type="ECO:0000256" key="1">
    <source>
        <dbReference type="SAM" id="MobiDB-lite"/>
    </source>
</evidence>
<comment type="caution">
    <text evidence="3">The sequence shown here is derived from an EMBL/GenBank/DDBJ whole genome shotgun (WGS) entry which is preliminary data.</text>
</comment>
<dbReference type="RefSeq" id="WP_344957141.1">
    <property type="nucleotide sequence ID" value="NZ_BAAAZG010000059.1"/>
</dbReference>
<keyword evidence="2" id="KW-1133">Transmembrane helix</keyword>
<protein>
    <submittedName>
        <fullName evidence="3">Uncharacterized protein</fullName>
    </submittedName>
</protein>
<evidence type="ECO:0000256" key="2">
    <source>
        <dbReference type="SAM" id="Phobius"/>
    </source>
</evidence>
<keyword evidence="4" id="KW-1185">Reference proteome</keyword>
<evidence type="ECO:0000313" key="4">
    <source>
        <dbReference type="Proteomes" id="UP001500683"/>
    </source>
</evidence>
<accession>A0ABP7WXV1</accession>
<reference evidence="4" key="1">
    <citation type="journal article" date="2019" name="Int. J. Syst. Evol. Microbiol.">
        <title>The Global Catalogue of Microorganisms (GCM) 10K type strain sequencing project: providing services to taxonomists for standard genome sequencing and annotation.</title>
        <authorList>
            <consortium name="The Broad Institute Genomics Platform"/>
            <consortium name="The Broad Institute Genome Sequencing Center for Infectious Disease"/>
            <person name="Wu L."/>
            <person name="Ma J."/>
        </authorList>
    </citation>
    <scope>NUCLEOTIDE SEQUENCE [LARGE SCALE GENOMIC DNA]</scope>
    <source>
        <strain evidence="4">JCM 16702</strain>
    </source>
</reference>
<feature type="compositionally biased region" description="Basic residues" evidence="1">
    <location>
        <begin position="129"/>
        <end position="139"/>
    </location>
</feature>
<keyword evidence="2" id="KW-0812">Transmembrane</keyword>
<feature type="transmembrane region" description="Helical" evidence="2">
    <location>
        <begin position="14"/>
        <end position="37"/>
    </location>
</feature>
<dbReference type="Proteomes" id="UP001500683">
    <property type="component" value="Unassembled WGS sequence"/>
</dbReference>
<feature type="compositionally biased region" description="Low complexity" evidence="1">
    <location>
        <begin position="118"/>
        <end position="127"/>
    </location>
</feature>